<dbReference type="SUPFAM" id="SSF52058">
    <property type="entry name" value="L domain-like"/>
    <property type="match status" value="1"/>
</dbReference>
<feature type="transmembrane region" description="Helical" evidence="7">
    <location>
        <begin position="654"/>
        <end position="673"/>
    </location>
</feature>
<dbReference type="Proteomes" id="UP001159427">
    <property type="component" value="Unassembled WGS sequence"/>
</dbReference>
<keyword evidence="5 7" id="KW-0472">Membrane</keyword>
<reference evidence="8 9" key="1">
    <citation type="submission" date="2022-05" db="EMBL/GenBank/DDBJ databases">
        <authorList>
            <consortium name="Genoscope - CEA"/>
            <person name="William W."/>
        </authorList>
    </citation>
    <scope>NUCLEOTIDE SEQUENCE [LARGE SCALE GENOMIC DNA]</scope>
</reference>
<dbReference type="Pfam" id="PF00560">
    <property type="entry name" value="LRR_1"/>
    <property type="match status" value="4"/>
</dbReference>
<organism evidence="8 9">
    <name type="scientific">Porites evermanni</name>
    <dbReference type="NCBI Taxonomy" id="104178"/>
    <lineage>
        <taxon>Eukaryota</taxon>
        <taxon>Metazoa</taxon>
        <taxon>Cnidaria</taxon>
        <taxon>Anthozoa</taxon>
        <taxon>Hexacorallia</taxon>
        <taxon>Scleractinia</taxon>
        <taxon>Fungiina</taxon>
        <taxon>Poritidae</taxon>
        <taxon>Porites</taxon>
    </lineage>
</organism>
<feature type="transmembrane region" description="Helical" evidence="7">
    <location>
        <begin position="627"/>
        <end position="647"/>
    </location>
</feature>
<comment type="subcellular location">
    <subcellularLocation>
        <location evidence="1">Membrane</location>
    </subcellularLocation>
</comment>
<dbReference type="EMBL" id="CALNXI010000158">
    <property type="protein sequence ID" value="CAH3020746.1"/>
    <property type="molecule type" value="Genomic_DNA"/>
</dbReference>
<feature type="transmembrane region" description="Helical" evidence="7">
    <location>
        <begin position="796"/>
        <end position="815"/>
    </location>
</feature>
<dbReference type="InterPro" id="IPR001611">
    <property type="entry name" value="Leu-rich_rpt"/>
</dbReference>
<evidence type="ECO:0000256" key="3">
    <source>
        <dbReference type="ARBA" id="ARBA00022729"/>
    </source>
</evidence>
<evidence type="ECO:0000256" key="5">
    <source>
        <dbReference type="ARBA" id="ARBA00023136"/>
    </source>
</evidence>
<protein>
    <submittedName>
        <fullName evidence="8">Uncharacterized protein</fullName>
    </submittedName>
</protein>
<dbReference type="InterPro" id="IPR032675">
    <property type="entry name" value="LRR_dom_sf"/>
</dbReference>
<dbReference type="InterPro" id="IPR046956">
    <property type="entry name" value="RLP23-like"/>
</dbReference>
<keyword evidence="3" id="KW-0732">Signal</keyword>
<keyword evidence="9" id="KW-1185">Reference proteome</keyword>
<feature type="transmembrane region" description="Helical" evidence="7">
    <location>
        <begin position="999"/>
        <end position="1022"/>
    </location>
</feature>
<keyword evidence="4 7" id="KW-1133">Transmembrane helix</keyword>
<comment type="caution">
    <text evidence="8">The sequence shown here is derived from an EMBL/GenBank/DDBJ whole genome shotgun (WGS) entry which is preliminary data.</text>
</comment>
<accession>A0ABN8LUG3</accession>
<proteinExistence type="predicted"/>
<dbReference type="PANTHER" id="PTHR48063">
    <property type="entry name" value="LRR RECEPTOR-LIKE KINASE"/>
    <property type="match status" value="1"/>
</dbReference>
<gene>
    <name evidence="8" type="ORF">PEVE_00008492</name>
</gene>
<sequence length="1023" mass="114733">KFTPLNYDNTFAYGCLHDIPIPFSSRPDTTFTPEEEREVLMEIFNKTDGRNWENNMHWGNYSVSHCLWYGITCERTSRYVISIFLESNNLAETFPGNLWKLRNLQGLCVGGNGELEGSVGEILSRNMTALLRASLAFNKLYGPIPGELLTQLRSIVKIQLCCQMGEGISGKIPEDIGNLTELQVLSLGENKLHGLIPKSIAKLKKLWFLDLETATYLRGGFENLFNLSSLRFMHLSLSGLRGALPKEFGSYFPAMIECLLPGNHFFGPIPQSVGQMKNLVHLNLANNNFSGQIPKSVGAIPRLQIADLRGNKLTSLEEGFNLKSQSLEVLIFASNRGLNVSFGTFLEAIEPVNLTLRILNISECLFHGGVTGKLWKFQNLISVDLSENRLSGQLPSPPDNMLFLLELDVSSNNISGQIPQQFAKLLALEVLDVSKNPHMRKEGESGGLPNYMTVDLTTLTQRKQSDNFKCPNARLSYNNGLVVLDPNYYLYRLCICDVGYYGSGKTCLPCMENGECKDEMLPAQYMVMKVGYWPSSRDQNVTHLVQCSQALGVGSHANTSCNPTGMCKCGVQWLKQGNKSSIEPSTFCTKTCLCIKGSKDRFCSLCEDGYYKQGILCYACPKARTSVYILVALVVLTIVLLTLAFVVFYEKKRFLTIVFVFSQMILFAVLAMLRIIPGWLFGLNVIALFVGLAGRGKTARGILKISVFYFQTLDALISNTDVWPYYVLAAQRYIGNVFNLRFSGLACEVPSLFTPLGELLFLILLPVVCILVIWLYYCLSYAVLWFRNSLDRRFSLRNSCLQLSIVCLNLTYFPVVKKTASVLAPCGEDNNHHFLLEAPWLECEGGVYTMLQVFGWLALVLYVIGVPFGVFLPLLLRKASNRENLNAVEDQETLDSWLGSIYLPYKKKFRSYFEVLFLMRRMLIAFSLSFIPRASPFQTIAICVVLLASLCFQLLFKPFSDSYQNLSLENSAETVVLLSLHFSFINIRYAALNQESSEPIVWMLVVLNLVVICGLVVSIILLL</sequence>
<keyword evidence="2 7" id="KW-0812">Transmembrane</keyword>
<evidence type="ECO:0000256" key="1">
    <source>
        <dbReference type="ARBA" id="ARBA00004370"/>
    </source>
</evidence>
<feature type="transmembrane region" description="Helical" evidence="7">
    <location>
        <begin position="937"/>
        <end position="956"/>
    </location>
</feature>
<evidence type="ECO:0000256" key="2">
    <source>
        <dbReference type="ARBA" id="ARBA00022692"/>
    </source>
</evidence>
<feature type="transmembrane region" description="Helical" evidence="7">
    <location>
        <begin position="759"/>
        <end position="784"/>
    </location>
</feature>
<feature type="transmembrane region" description="Helical" evidence="7">
    <location>
        <begin position="707"/>
        <end position="726"/>
    </location>
</feature>
<dbReference type="Gene3D" id="3.80.10.10">
    <property type="entry name" value="Ribonuclease Inhibitor"/>
    <property type="match status" value="2"/>
</dbReference>
<evidence type="ECO:0000256" key="7">
    <source>
        <dbReference type="SAM" id="Phobius"/>
    </source>
</evidence>
<evidence type="ECO:0000313" key="8">
    <source>
        <dbReference type="EMBL" id="CAH3020746.1"/>
    </source>
</evidence>
<feature type="transmembrane region" description="Helical" evidence="7">
    <location>
        <begin position="854"/>
        <end position="876"/>
    </location>
</feature>
<feature type="non-terminal residue" evidence="8">
    <location>
        <position position="1"/>
    </location>
</feature>
<evidence type="ECO:0000256" key="6">
    <source>
        <dbReference type="ARBA" id="ARBA00023180"/>
    </source>
</evidence>
<feature type="non-terminal residue" evidence="8">
    <location>
        <position position="1023"/>
    </location>
</feature>
<name>A0ABN8LUG3_9CNID</name>
<feature type="transmembrane region" description="Helical" evidence="7">
    <location>
        <begin position="679"/>
        <end position="695"/>
    </location>
</feature>
<evidence type="ECO:0000256" key="4">
    <source>
        <dbReference type="ARBA" id="ARBA00022989"/>
    </source>
</evidence>
<evidence type="ECO:0000313" key="9">
    <source>
        <dbReference type="Proteomes" id="UP001159427"/>
    </source>
</evidence>
<keyword evidence="6" id="KW-0325">Glycoprotein</keyword>